<feature type="binding site" evidence="5">
    <location>
        <position position="48"/>
    </location>
    <ligand>
        <name>Mg(2+)</name>
        <dbReference type="ChEBI" id="CHEBI:18420"/>
    </ligand>
</feature>
<proteinExistence type="predicted"/>
<evidence type="ECO:0000313" key="8">
    <source>
        <dbReference type="EMBL" id="ROH92170.1"/>
    </source>
</evidence>
<dbReference type="GO" id="GO:0046872">
    <property type="term" value="F:metal ion binding"/>
    <property type="evidence" value="ECO:0007669"/>
    <property type="project" value="UniProtKB-KW"/>
</dbReference>
<dbReference type="GO" id="GO:0008727">
    <property type="term" value="F:GDP-mannose mannosyl hydrolase activity"/>
    <property type="evidence" value="ECO:0007669"/>
    <property type="project" value="InterPro"/>
</dbReference>
<evidence type="ECO:0000256" key="3">
    <source>
        <dbReference type="ARBA" id="ARBA00022842"/>
    </source>
</evidence>
<dbReference type="NCBIfam" id="NF011963">
    <property type="entry name" value="PRK15434.1"/>
    <property type="match status" value="1"/>
</dbReference>
<dbReference type="PANTHER" id="PTHR43046:SF12">
    <property type="entry name" value="GDP-MANNOSE MANNOSYL HYDROLASE"/>
    <property type="match status" value="1"/>
</dbReference>
<dbReference type="AlphaFoldDB" id="A0A3N0VHM5"/>
<dbReference type="CDD" id="cd03430">
    <property type="entry name" value="NUDIX_GDPMH_NudD"/>
    <property type="match status" value="1"/>
</dbReference>
<evidence type="ECO:0000256" key="2">
    <source>
        <dbReference type="ARBA" id="ARBA00022801"/>
    </source>
</evidence>
<evidence type="ECO:0000256" key="1">
    <source>
        <dbReference type="ARBA" id="ARBA00022723"/>
    </source>
</evidence>
<feature type="binding site" evidence="5">
    <location>
        <position position="68"/>
    </location>
    <ligand>
        <name>Mg(2+)</name>
        <dbReference type="ChEBI" id="CHEBI:18420"/>
    </ligand>
</feature>
<gene>
    <name evidence="8" type="ORF">ED208_05350</name>
</gene>
<feature type="domain" description="Nudix hydrolase" evidence="7">
    <location>
        <begin position="12"/>
        <end position="148"/>
    </location>
</feature>
<comment type="caution">
    <text evidence="8">The sequence shown here is derived from an EMBL/GenBank/DDBJ whole genome shotgun (WGS) entry which is preliminary data.</text>
</comment>
<dbReference type="RefSeq" id="WP_123211213.1">
    <property type="nucleotide sequence ID" value="NZ_RJVO01000002.1"/>
</dbReference>
<keyword evidence="2 8" id="KW-0378">Hydrolase</keyword>
<keyword evidence="1 5" id="KW-0479">Metal-binding</keyword>
<dbReference type="FunCoup" id="A0A3N0VHM5">
    <property type="interactions" value="11"/>
</dbReference>
<dbReference type="InterPro" id="IPR000086">
    <property type="entry name" value="NUDIX_hydrolase_dom"/>
</dbReference>
<dbReference type="Proteomes" id="UP000282106">
    <property type="component" value="Unassembled WGS sequence"/>
</dbReference>
<organism evidence="8 9">
    <name type="scientific">Stagnimonas aquatica</name>
    <dbReference type="NCBI Taxonomy" id="2689987"/>
    <lineage>
        <taxon>Bacteria</taxon>
        <taxon>Pseudomonadati</taxon>
        <taxon>Pseudomonadota</taxon>
        <taxon>Gammaproteobacteria</taxon>
        <taxon>Nevskiales</taxon>
        <taxon>Nevskiaceae</taxon>
        <taxon>Stagnimonas</taxon>
    </lineage>
</organism>
<keyword evidence="3 5" id="KW-0460">Magnesium</keyword>
<dbReference type="SUPFAM" id="SSF55811">
    <property type="entry name" value="Nudix"/>
    <property type="match status" value="1"/>
</dbReference>
<name>A0A3N0VHM5_9GAMM</name>
<sequence>MLPRADWLQVVRHAPLVSIDLILRDAQGRVLLGLRENEPARGLWFVPGGVIRKDETLDAAFARIARNELGLSLERRQASLLGVYEHHYTTNFACEPGLSTHYVVLAHHLGLDGDFAPADRQHRELRWWPLAELLSSPEVHANVKAYFP</sequence>
<keyword evidence="9" id="KW-1185">Reference proteome</keyword>
<feature type="short sequence motif" description="Nudix box" evidence="6">
    <location>
        <begin position="49"/>
        <end position="70"/>
    </location>
</feature>
<feature type="binding site" evidence="5">
    <location>
        <position position="121"/>
    </location>
    <ligand>
        <name>Mg(2+)</name>
        <dbReference type="ChEBI" id="CHEBI:18420"/>
    </ligand>
</feature>
<dbReference type="InterPro" id="IPR015797">
    <property type="entry name" value="NUDIX_hydrolase-like_dom_sf"/>
</dbReference>
<dbReference type="Pfam" id="PF00293">
    <property type="entry name" value="NUDIX"/>
    <property type="match status" value="1"/>
</dbReference>
<dbReference type="InParanoid" id="A0A3N0VHM5"/>
<dbReference type="InterPro" id="IPR033715">
    <property type="entry name" value="GDPMH"/>
</dbReference>
<comment type="cofactor">
    <cofactor evidence="5">
        <name>Mg(2+)</name>
        <dbReference type="ChEBI" id="CHEBI:18420"/>
    </cofactor>
    <text evidence="5">Binds 1 Mg(2+) ion per subunit.</text>
</comment>
<evidence type="ECO:0000313" key="9">
    <source>
        <dbReference type="Proteomes" id="UP000282106"/>
    </source>
</evidence>
<evidence type="ECO:0000259" key="7">
    <source>
        <dbReference type="PROSITE" id="PS51462"/>
    </source>
</evidence>
<dbReference type="Gene3D" id="3.90.79.10">
    <property type="entry name" value="Nucleoside Triphosphate Pyrophosphohydrolase"/>
    <property type="match status" value="1"/>
</dbReference>
<evidence type="ECO:0000256" key="6">
    <source>
        <dbReference type="PIRSR" id="PIRSR037599-4"/>
    </source>
</evidence>
<dbReference type="EMBL" id="RJVO01000002">
    <property type="protein sequence ID" value="ROH92170.1"/>
    <property type="molecule type" value="Genomic_DNA"/>
</dbReference>
<accession>A0A3N0VHM5</accession>
<reference evidence="8 9" key="1">
    <citation type="submission" date="2018-10" db="EMBL/GenBank/DDBJ databases">
        <authorList>
            <person name="Chen W.-M."/>
        </authorList>
    </citation>
    <scope>NUCLEOTIDE SEQUENCE [LARGE SCALE GENOMIC DNA]</scope>
    <source>
        <strain evidence="8 9">THS-13</strain>
    </source>
</reference>
<feature type="site" description="Critical for catalysis" evidence="4">
    <location>
        <position position="122"/>
    </location>
</feature>
<evidence type="ECO:0000256" key="5">
    <source>
        <dbReference type="PIRSR" id="PIRSR037599-3"/>
    </source>
</evidence>
<protein>
    <submittedName>
        <fullName evidence="8">GDP-mannose mannosyl hydrolase</fullName>
    </submittedName>
</protein>
<dbReference type="PANTHER" id="PTHR43046">
    <property type="entry name" value="GDP-MANNOSE MANNOSYL HYDROLASE"/>
    <property type="match status" value="1"/>
</dbReference>
<dbReference type="PIRSF" id="PIRSF037599">
    <property type="entry name" value="GDPMH"/>
    <property type="match status" value="1"/>
</dbReference>
<evidence type="ECO:0000256" key="4">
    <source>
        <dbReference type="PIRSR" id="PIRSR037599-1"/>
    </source>
</evidence>
<dbReference type="PROSITE" id="PS51462">
    <property type="entry name" value="NUDIX"/>
    <property type="match status" value="1"/>
</dbReference>